<gene>
    <name evidence="1" type="ORF">CCAX7_11650</name>
</gene>
<protein>
    <submittedName>
        <fullName evidence="1">Uncharacterized protein</fullName>
    </submittedName>
</protein>
<dbReference type="EMBL" id="AP025739">
    <property type="protein sequence ID" value="BDI29114.1"/>
    <property type="molecule type" value="Genomic_DNA"/>
</dbReference>
<accession>A0A402CUW1</accession>
<keyword evidence="2" id="KW-1185">Reference proteome</keyword>
<dbReference type="RefSeq" id="WP_119321157.1">
    <property type="nucleotide sequence ID" value="NZ_AP025739.1"/>
</dbReference>
<dbReference type="Proteomes" id="UP000287394">
    <property type="component" value="Chromosome"/>
</dbReference>
<evidence type="ECO:0000313" key="1">
    <source>
        <dbReference type="EMBL" id="BDI29114.1"/>
    </source>
</evidence>
<name>A0A402CUW1_9BACT</name>
<proteinExistence type="predicted"/>
<organism evidence="1 2">
    <name type="scientific">Capsulimonas corticalis</name>
    <dbReference type="NCBI Taxonomy" id="2219043"/>
    <lineage>
        <taxon>Bacteria</taxon>
        <taxon>Bacillati</taxon>
        <taxon>Armatimonadota</taxon>
        <taxon>Armatimonadia</taxon>
        <taxon>Capsulimonadales</taxon>
        <taxon>Capsulimonadaceae</taxon>
        <taxon>Capsulimonas</taxon>
    </lineage>
</organism>
<reference evidence="1 2" key="1">
    <citation type="journal article" date="2019" name="Int. J. Syst. Evol. Microbiol.">
        <title>Capsulimonas corticalis gen. nov., sp. nov., an aerobic capsulated bacterium, of a novel bacterial order, Capsulimonadales ord. nov., of the class Armatimonadia of the phylum Armatimonadetes.</title>
        <authorList>
            <person name="Li J."/>
            <person name="Kudo C."/>
            <person name="Tonouchi A."/>
        </authorList>
    </citation>
    <scope>NUCLEOTIDE SEQUENCE [LARGE SCALE GENOMIC DNA]</scope>
    <source>
        <strain evidence="1 2">AX-7</strain>
    </source>
</reference>
<dbReference type="KEGG" id="ccot:CCAX7_11650"/>
<dbReference type="OrthoDB" id="9807630at2"/>
<dbReference type="AlphaFoldDB" id="A0A402CUW1"/>
<evidence type="ECO:0000313" key="2">
    <source>
        <dbReference type="Proteomes" id="UP000287394"/>
    </source>
</evidence>
<sequence length="66" mass="6872">MTTLRGIIFDIDGAPYDIVAAGKANVRTVAVRGGGWKDGDLQGAVAIYDDSADLLVHFEALIALPG</sequence>